<gene>
    <name evidence="1" type="primary">CA10</name>
    <name evidence="1" type="ORF">EVAR_29274_1</name>
</gene>
<reference evidence="1 2" key="1">
    <citation type="journal article" date="2019" name="Commun. Biol.">
        <title>The bagworm genome reveals a unique fibroin gene that provides high tensile strength.</title>
        <authorList>
            <person name="Kono N."/>
            <person name="Nakamura H."/>
            <person name="Ohtoshi R."/>
            <person name="Tomita M."/>
            <person name="Numata K."/>
            <person name="Arakawa K."/>
        </authorList>
    </citation>
    <scope>NUCLEOTIDE SEQUENCE [LARGE SCALE GENOMIC DNA]</scope>
</reference>
<dbReference type="OrthoDB" id="5978072at2759"/>
<proteinExistence type="predicted"/>
<name>A0A4C1VUP9_EUMVA</name>
<evidence type="ECO:0000313" key="2">
    <source>
        <dbReference type="Proteomes" id="UP000299102"/>
    </source>
</evidence>
<organism evidence="1 2">
    <name type="scientific">Eumeta variegata</name>
    <name type="common">Bagworm moth</name>
    <name type="synonym">Eumeta japonica</name>
    <dbReference type="NCBI Taxonomy" id="151549"/>
    <lineage>
        <taxon>Eukaryota</taxon>
        <taxon>Metazoa</taxon>
        <taxon>Ecdysozoa</taxon>
        <taxon>Arthropoda</taxon>
        <taxon>Hexapoda</taxon>
        <taxon>Insecta</taxon>
        <taxon>Pterygota</taxon>
        <taxon>Neoptera</taxon>
        <taxon>Endopterygota</taxon>
        <taxon>Lepidoptera</taxon>
        <taxon>Glossata</taxon>
        <taxon>Ditrysia</taxon>
        <taxon>Tineoidea</taxon>
        <taxon>Psychidae</taxon>
        <taxon>Oiketicinae</taxon>
        <taxon>Eumeta</taxon>
    </lineage>
</organism>
<accession>A0A4C1VUP9</accession>
<sequence length="214" mass="23382">MAKWAKTLPFEPGGIGYDPDQEQIDQWVFKLSQFEPPDACLGEHVEPSVAAVVISPTTTAAISPDPHYPGLSFIVLNTTDSRPHPLHKFHIKYAVFLVKPVFGPNPTPFGSKATLATTEPRKLSRINVGTTYCSSTAPPAGPSFWGLINPQWSMCNKGRRQSPVNIDPEKLLFDPWLRDVQLDKHKGGGGGAGGGDYAALGVTRVMLCKCMRRR</sequence>
<dbReference type="AlphaFoldDB" id="A0A4C1VUP9"/>
<dbReference type="Gene3D" id="3.10.200.10">
    <property type="entry name" value="Alpha carbonic anhydrase"/>
    <property type="match status" value="1"/>
</dbReference>
<dbReference type="SUPFAM" id="SSF51069">
    <property type="entry name" value="Carbonic anhydrase"/>
    <property type="match status" value="1"/>
</dbReference>
<dbReference type="STRING" id="151549.A0A4C1VUP9"/>
<comment type="caution">
    <text evidence="1">The sequence shown here is derived from an EMBL/GenBank/DDBJ whole genome shotgun (WGS) entry which is preliminary data.</text>
</comment>
<evidence type="ECO:0000313" key="1">
    <source>
        <dbReference type="EMBL" id="GBP42471.1"/>
    </source>
</evidence>
<keyword evidence="2" id="KW-1185">Reference proteome</keyword>
<dbReference type="Proteomes" id="UP000299102">
    <property type="component" value="Unassembled WGS sequence"/>
</dbReference>
<protein>
    <submittedName>
        <fullName evidence="1">Carbonic anhydrase-related protein 10</fullName>
    </submittedName>
</protein>
<dbReference type="EMBL" id="BGZK01000419">
    <property type="protein sequence ID" value="GBP42471.1"/>
    <property type="molecule type" value="Genomic_DNA"/>
</dbReference>
<dbReference type="InterPro" id="IPR036398">
    <property type="entry name" value="CA_dom_sf"/>
</dbReference>